<reference evidence="2 3" key="1">
    <citation type="journal article" date="2012" name="J. Biotechnol.">
        <title>Genome sequence of the plant growth promoting strain Bacillus amyloliquefaciens subsp. plantarum B9601-Y2 and expression of mersacidin and other secondary metabolites.</title>
        <authorList>
            <person name="He P."/>
            <person name="Hao K."/>
            <person name="Blom J."/>
            <person name="Ruckert C."/>
            <person name="Vater J."/>
            <person name="Mao Z."/>
            <person name="Wu Y."/>
            <person name="Hou M."/>
            <person name="He P."/>
            <person name="He Y."/>
            <person name="Borriss R."/>
        </authorList>
    </citation>
    <scope>NUCLEOTIDE SEQUENCE [LARGE SCALE GENOMIC DNA]</scope>
    <source>
        <strain evidence="2">Y2</strain>
    </source>
</reference>
<dbReference type="Proteomes" id="UP000002878">
    <property type="component" value="Chromosome"/>
</dbReference>
<evidence type="ECO:0000259" key="1">
    <source>
        <dbReference type="Pfam" id="PF14266"/>
    </source>
</evidence>
<gene>
    <name evidence="2" type="ORF">MUS_0276</name>
</gene>
<dbReference type="HOGENOM" id="CLU_021403_1_0_9"/>
<evidence type="ECO:0000313" key="3">
    <source>
        <dbReference type="Proteomes" id="UP000002878"/>
    </source>
</evidence>
<feature type="domain" description="Putative component of 'biosynthetic module'" evidence="1">
    <location>
        <begin position="291"/>
        <end position="510"/>
    </location>
</feature>
<proteinExistence type="predicted"/>
<dbReference type="Pfam" id="PF14266">
    <property type="entry name" value="YceG_bac"/>
    <property type="match status" value="2"/>
</dbReference>
<dbReference type="EMBL" id="CP003332">
    <property type="protein sequence ID" value="AFJ60358.1"/>
    <property type="molecule type" value="Genomic_DNA"/>
</dbReference>
<feature type="domain" description="Putative component of 'biosynthetic module'" evidence="1">
    <location>
        <begin position="16"/>
        <end position="268"/>
    </location>
</feature>
<dbReference type="InterPro" id="IPR025647">
    <property type="entry name" value="YceG_bac"/>
</dbReference>
<dbReference type="AlphaFoldDB" id="I2C134"/>
<dbReference type="PATRIC" id="fig|1126211.3.peg.268"/>
<sequence length="541" mass="63099">MMRQEELVIRKAEPENDDWETFLMRPLPERPGYERENGLAFTRLAVRILGTPYDETEYYNKLFELSSHENIHVLSETLDKTIAPETFQALQHIHSVNQKEKGLSVSRFVAFLDGGRLLAKHADPLMHRRLRTAFMTLLETFADRHENGLNHPDFRRVLLDVSKFSLNHLNPWLEQADIEREMPKVVWYGDAAKSQLYFLYYLMLIGCDVLLFHPAAEDPFSLIDPDEELSFVIKLPATGGLEPFPKEKPDRTSTTAYRSTKEIEHVLNHEESMMYKPWQFRDHTPQSVTLKTTYDELFLIAKERAFIRPQFKADRERVAVPNLFAKVMGVSKDTKEYWNRLHTAADYQETHMIRSFPFTEELKANYQYHYSQVLNEEGAINAERLKRSNIWQYKHLPSGVQNAIANVISDMCRNPGLKALPGEQARDAAIYLFRQATNLPASLLQLIQTFDYAQTVPKLVLYHTEQNGELTRSDAAALLFLNKFGVDIILYNPPGHQDIEHYIEESQFDVHWLEDMVFRQEYKEPSLVRKLFRTITQKQGE</sequence>
<name>I2C134_BACAY</name>
<evidence type="ECO:0000313" key="2">
    <source>
        <dbReference type="EMBL" id="AFJ60358.1"/>
    </source>
</evidence>
<organism evidence="2 3">
    <name type="scientific">Bacillus amyloliquefaciens (strain Y2)</name>
    <name type="common">Bacillus amyloliquefaciens subsp. plantarum (strain B9601-Y2)</name>
    <dbReference type="NCBI Taxonomy" id="1155777"/>
    <lineage>
        <taxon>Bacteria</taxon>
        <taxon>Bacillati</taxon>
        <taxon>Bacillota</taxon>
        <taxon>Bacilli</taxon>
        <taxon>Bacillales</taxon>
        <taxon>Bacillaceae</taxon>
        <taxon>Bacillus</taxon>
        <taxon>Bacillus amyloliquefaciens group</taxon>
    </lineage>
</organism>
<accession>I2C134</accession>
<dbReference type="KEGG" id="bqy:MUS_0276"/>
<protein>
    <recommendedName>
        <fullName evidence="1">Putative component of 'biosynthetic module' domain-containing protein</fullName>
    </recommendedName>
</protein>